<evidence type="ECO:0000256" key="1">
    <source>
        <dbReference type="SAM" id="Phobius"/>
    </source>
</evidence>
<accession>A0A158GK10</accession>
<dbReference type="Pfam" id="PF05309">
    <property type="entry name" value="TraE"/>
    <property type="match status" value="1"/>
</dbReference>
<sequence length="199" mass="21932">MDLPNRNKSVAELRKDNNKLITAVMCIAIAALLIAAKSFFQSDVVINQVPGMPDGAKIERNGMDAGAMQAYAYAVTNALASINPSNGDSVKKFVQPFLSPACFTKVSQAIDNKVALLSSQHELGSYYFVLRGFEADPKLGRVFVKGELHTVNAAKDTSEPYVFEYPVHFANYQMIFDDVTSYSGDRVHNSTWIQAQQKK</sequence>
<evidence type="ECO:0000313" key="2">
    <source>
        <dbReference type="EMBL" id="SAL32445.1"/>
    </source>
</evidence>
<dbReference type="RefSeq" id="WP_062085478.1">
    <property type="nucleotide sequence ID" value="NZ_FCOK02000015.1"/>
</dbReference>
<dbReference type="OrthoDB" id="8997757at2"/>
<evidence type="ECO:0000313" key="3">
    <source>
        <dbReference type="Proteomes" id="UP000054683"/>
    </source>
</evidence>
<protein>
    <recommendedName>
        <fullName evidence="4">Type VI secretion protein</fullName>
    </recommendedName>
</protein>
<dbReference type="EMBL" id="FCOK02000015">
    <property type="protein sequence ID" value="SAL32445.1"/>
    <property type="molecule type" value="Genomic_DNA"/>
</dbReference>
<proteinExistence type="predicted"/>
<organism evidence="2 3">
    <name type="scientific">Caballeronia udeis</name>
    <dbReference type="NCBI Taxonomy" id="1232866"/>
    <lineage>
        <taxon>Bacteria</taxon>
        <taxon>Pseudomonadati</taxon>
        <taxon>Pseudomonadota</taxon>
        <taxon>Betaproteobacteria</taxon>
        <taxon>Burkholderiales</taxon>
        <taxon>Burkholderiaceae</taxon>
        <taxon>Caballeronia</taxon>
    </lineage>
</organism>
<dbReference type="Proteomes" id="UP000054683">
    <property type="component" value="Unassembled WGS sequence"/>
</dbReference>
<evidence type="ECO:0008006" key="4">
    <source>
        <dbReference type="Google" id="ProtNLM"/>
    </source>
</evidence>
<keyword evidence="1" id="KW-1133">Transmembrane helix</keyword>
<name>A0A158GK10_9BURK</name>
<dbReference type="AlphaFoldDB" id="A0A158GK10"/>
<dbReference type="InterPro" id="IPR007973">
    <property type="entry name" value="Pilus_assembly_TraE"/>
</dbReference>
<feature type="transmembrane region" description="Helical" evidence="1">
    <location>
        <begin position="20"/>
        <end position="40"/>
    </location>
</feature>
<reference evidence="2 3" key="1">
    <citation type="submission" date="2016-01" db="EMBL/GenBank/DDBJ databases">
        <authorList>
            <person name="Oliw E.H."/>
        </authorList>
    </citation>
    <scope>NUCLEOTIDE SEQUENCE [LARGE SCALE GENOMIC DNA]</scope>
    <source>
        <strain evidence="2">LMG 27134</strain>
    </source>
</reference>
<keyword evidence="1" id="KW-0472">Membrane</keyword>
<gene>
    <name evidence="2" type="ORF">AWB69_02828</name>
</gene>
<keyword evidence="1" id="KW-0812">Transmembrane</keyword>